<dbReference type="GeneID" id="66982116"/>
<dbReference type="Gene3D" id="3.20.20.140">
    <property type="entry name" value="Metal-dependent hydrolases"/>
    <property type="match status" value="1"/>
</dbReference>
<evidence type="ECO:0000256" key="5">
    <source>
        <dbReference type="ARBA" id="ARBA00023239"/>
    </source>
</evidence>
<dbReference type="Pfam" id="PF04909">
    <property type="entry name" value="Amidohydro_2"/>
    <property type="match status" value="1"/>
</dbReference>
<dbReference type="Proteomes" id="UP000637239">
    <property type="component" value="Chromosome 4"/>
</dbReference>
<evidence type="ECO:0000256" key="8">
    <source>
        <dbReference type="RuleBase" id="RU366045"/>
    </source>
</evidence>
<dbReference type="EMBL" id="AP024419">
    <property type="protein sequence ID" value="BCR87757.1"/>
    <property type="molecule type" value="Genomic_DNA"/>
</dbReference>
<feature type="domain" description="Amidohydrolase-related" evidence="10">
    <location>
        <begin position="40"/>
        <end position="349"/>
    </location>
</feature>
<dbReference type="KEGG" id="ache:ACHE_40321A"/>
<sequence>MKPPLSSSLLLALPIALVASTASGDRDSLLKDNKAWYLTDTHIHAIPPGYKNALAEAGGDPSGYPTPDWSEEGTLESLDWTGSARAVLSVSTPGIPIAGTSQQARNLCRETNNYLADLVNKHPLRLDFFGALPDWRDVNGTLEEIDYIYSIQKQAVGVGLYTSYGDLLPGDAMFKPIWDKLDSYGALAFMHPGIMDVKPFFIGGFLPQPIIDYPQQTTRAAVDLVVSGVRSNTPNVDLVLSHAGGTLPFLAQRAYGSLTSEDIAKNSVVDAAEALVQFKRFYYDTALSNSPAQLSALLLSVDPSHILLGTDYPYAPAETIKASFKEYTEWLKVHPALSADVLTQNAMKLILKHALWK</sequence>
<keyword evidence="3 8" id="KW-0210">Decarboxylase</keyword>
<feature type="chain" id="PRO_5030515625" description="6-methylsalicylate decarboxylase" evidence="9">
    <location>
        <begin position="25"/>
        <end position="357"/>
    </location>
</feature>
<evidence type="ECO:0000256" key="7">
    <source>
        <dbReference type="ARBA" id="ARBA00038889"/>
    </source>
</evidence>
<dbReference type="AlphaFoldDB" id="A0A7R7VNG5"/>
<dbReference type="EC" id="4.1.1.52" evidence="7"/>
<dbReference type="GO" id="GO:0016787">
    <property type="term" value="F:hydrolase activity"/>
    <property type="evidence" value="ECO:0007669"/>
    <property type="project" value="InterPro"/>
</dbReference>
<comment type="similarity">
    <text evidence="1">Belongs to the metallo-dependent hydrolases superfamily. ACMSD family.</text>
</comment>
<dbReference type="GO" id="GO:0005829">
    <property type="term" value="C:cytosol"/>
    <property type="evidence" value="ECO:0007669"/>
    <property type="project" value="TreeGrafter"/>
</dbReference>
<dbReference type="SUPFAM" id="SSF51556">
    <property type="entry name" value="Metallo-dependent hydrolases"/>
    <property type="match status" value="1"/>
</dbReference>
<protein>
    <recommendedName>
        <fullName evidence="7">6-methylsalicylate decarboxylase</fullName>
        <ecNumber evidence="7">4.1.1.52</ecNumber>
    </recommendedName>
</protein>
<keyword evidence="4" id="KW-0862">Zinc</keyword>
<evidence type="ECO:0000256" key="1">
    <source>
        <dbReference type="ARBA" id="ARBA00005871"/>
    </source>
</evidence>
<evidence type="ECO:0000313" key="12">
    <source>
        <dbReference type="Proteomes" id="UP000637239"/>
    </source>
</evidence>
<dbReference type="GO" id="GO:0047596">
    <property type="term" value="F:6-methylsalicylate decarboxylase activity"/>
    <property type="evidence" value="ECO:0007669"/>
    <property type="project" value="UniProtKB-EC"/>
</dbReference>
<dbReference type="InterPro" id="IPR006680">
    <property type="entry name" value="Amidohydro-rel"/>
</dbReference>
<evidence type="ECO:0000256" key="6">
    <source>
        <dbReference type="ARBA" id="ARBA00036832"/>
    </source>
</evidence>
<dbReference type="InterPro" id="IPR032465">
    <property type="entry name" value="ACMSD"/>
</dbReference>
<evidence type="ECO:0000256" key="2">
    <source>
        <dbReference type="ARBA" id="ARBA00022723"/>
    </source>
</evidence>
<reference evidence="11" key="2">
    <citation type="submission" date="2021-02" db="EMBL/GenBank/DDBJ databases">
        <title>Aspergillus chevalieri M1 genome sequence.</title>
        <authorList>
            <person name="Kadooka C."/>
            <person name="Mori K."/>
            <person name="Futagami T."/>
        </authorList>
    </citation>
    <scope>NUCLEOTIDE SEQUENCE</scope>
    <source>
        <strain evidence="11">M1</strain>
    </source>
</reference>
<name>A0A7R7VNG5_ASPCH</name>
<dbReference type="PANTHER" id="PTHR21240:SF29">
    <property type="entry name" value="AMIDOHYDROLASE-RELATED DOMAIN-CONTAINING PROTEIN"/>
    <property type="match status" value="1"/>
</dbReference>
<dbReference type="GO" id="GO:0046872">
    <property type="term" value="F:metal ion binding"/>
    <property type="evidence" value="ECO:0007669"/>
    <property type="project" value="UniProtKB-KW"/>
</dbReference>
<keyword evidence="5 8" id="KW-0456">Lyase</keyword>
<evidence type="ECO:0000313" key="11">
    <source>
        <dbReference type="EMBL" id="BCR87757.1"/>
    </source>
</evidence>
<evidence type="ECO:0000256" key="4">
    <source>
        <dbReference type="ARBA" id="ARBA00022833"/>
    </source>
</evidence>
<evidence type="ECO:0000256" key="3">
    <source>
        <dbReference type="ARBA" id="ARBA00022793"/>
    </source>
</evidence>
<dbReference type="GO" id="GO:0019748">
    <property type="term" value="P:secondary metabolic process"/>
    <property type="evidence" value="ECO:0007669"/>
    <property type="project" value="TreeGrafter"/>
</dbReference>
<organism evidence="11 12">
    <name type="scientific">Aspergillus chevalieri</name>
    <name type="common">Eurotium chevalieri</name>
    <dbReference type="NCBI Taxonomy" id="182096"/>
    <lineage>
        <taxon>Eukaryota</taxon>
        <taxon>Fungi</taxon>
        <taxon>Dikarya</taxon>
        <taxon>Ascomycota</taxon>
        <taxon>Pezizomycotina</taxon>
        <taxon>Eurotiomycetes</taxon>
        <taxon>Eurotiomycetidae</taxon>
        <taxon>Eurotiales</taxon>
        <taxon>Aspergillaceae</taxon>
        <taxon>Aspergillus</taxon>
        <taxon>Aspergillus subgen. Aspergillus</taxon>
    </lineage>
</organism>
<dbReference type="CDD" id="cd01292">
    <property type="entry name" value="metallo-dependent_hydrolases"/>
    <property type="match status" value="1"/>
</dbReference>
<dbReference type="PANTHER" id="PTHR21240">
    <property type="entry name" value="2-AMINO-3-CARBOXYLMUCONATE-6-SEMIALDEHYDE DECARBOXYLASE"/>
    <property type="match status" value="1"/>
</dbReference>
<evidence type="ECO:0000259" key="10">
    <source>
        <dbReference type="Pfam" id="PF04909"/>
    </source>
</evidence>
<accession>A0A7R7VNG5</accession>
<dbReference type="InterPro" id="IPR032466">
    <property type="entry name" value="Metal_Hydrolase"/>
</dbReference>
<keyword evidence="9" id="KW-0732">Signal</keyword>
<keyword evidence="12" id="KW-1185">Reference proteome</keyword>
<keyword evidence="2" id="KW-0479">Metal-binding</keyword>
<comment type="catalytic activity">
    <reaction evidence="6">
        <text>6-methylsalicylate + H(+) = 3-methylphenol + CO2</text>
        <dbReference type="Rhea" id="RHEA:23112"/>
        <dbReference type="ChEBI" id="CHEBI:15378"/>
        <dbReference type="ChEBI" id="CHEBI:16526"/>
        <dbReference type="ChEBI" id="CHEBI:17231"/>
        <dbReference type="ChEBI" id="CHEBI:36658"/>
        <dbReference type="EC" id="4.1.1.52"/>
    </reaction>
    <physiologicalReaction direction="left-to-right" evidence="6">
        <dbReference type="Rhea" id="RHEA:23113"/>
    </physiologicalReaction>
</comment>
<gene>
    <name evidence="11" type="ORF">ACHE_40321A</name>
</gene>
<proteinExistence type="inferred from homology"/>
<feature type="signal peptide" evidence="9">
    <location>
        <begin position="1"/>
        <end position="24"/>
    </location>
</feature>
<dbReference type="RefSeq" id="XP_043136279.1">
    <property type="nucleotide sequence ID" value="XM_043278506.1"/>
</dbReference>
<reference evidence="11" key="1">
    <citation type="submission" date="2021-01" db="EMBL/GenBank/DDBJ databases">
        <authorList>
            <consortium name="Aspergillus chevalieri M1 genome sequencing consortium"/>
            <person name="Kazuki M."/>
            <person name="Futagami T."/>
        </authorList>
    </citation>
    <scope>NUCLEOTIDE SEQUENCE</scope>
    <source>
        <strain evidence="11">M1</strain>
    </source>
</reference>
<evidence type="ECO:0000256" key="9">
    <source>
        <dbReference type="SAM" id="SignalP"/>
    </source>
</evidence>